<dbReference type="Proteomes" id="UP000256601">
    <property type="component" value="Unassembled WGS sequence"/>
</dbReference>
<organism evidence="1 2">
    <name type="scientific">Yarrowia lipolytica</name>
    <name type="common">Candida lipolytica</name>
    <dbReference type="NCBI Taxonomy" id="4952"/>
    <lineage>
        <taxon>Eukaryota</taxon>
        <taxon>Fungi</taxon>
        <taxon>Dikarya</taxon>
        <taxon>Ascomycota</taxon>
        <taxon>Saccharomycotina</taxon>
        <taxon>Dipodascomycetes</taxon>
        <taxon>Dipodascales</taxon>
        <taxon>Dipodascales incertae sedis</taxon>
        <taxon>Yarrowia</taxon>
    </lineage>
</organism>
<evidence type="ECO:0000313" key="1">
    <source>
        <dbReference type="EMBL" id="RDW23267.1"/>
    </source>
</evidence>
<dbReference type="AlphaFoldDB" id="A0A371BYV7"/>
<reference evidence="1 2" key="1">
    <citation type="submission" date="2018-07" db="EMBL/GenBank/DDBJ databases">
        <title>Draft Genome Assemblies for Five Robust Yarrowia lipolytica Strains Exhibiting High Lipid Production and Pentose Sugar Utilization and Sugar Alcohol Secretion from Undetoxified Lignocellulosic Biomass Hydrolysates.</title>
        <authorList>
            <consortium name="DOE Joint Genome Institute"/>
            <person name="Walker C."/>
            <person name="Ryu S."/>
            <person name="Na H."/>
            <person name="Zane M."/>
            <person name="LaButti K."/>
            <person name="Lipzen A."/>
            <person name="Haridas S."/>
            <person name="Barry K."/>
            <person name="Grigoriev I.V."/>
            <person name="Quarterman J."/>
            <person name="Slininger P."/>
            <person name="Dien B."/>
            <person name="Trinh C.T."/>
        </authorList>
    </citation>
    <scope>NUCLEOTIDE SEQUENCE [LARGE SCALE GENOMIC DNA]</scope>
    <source>
        <strain evidence="1 2">YB392</strain>
    </source>
</reference>
<protein>
    <submittedName>
        <fullName evidence="1">Uncharacterized protein</fullName>
    </submittedName>
</protein>
<proteinExistence type="predicted"/>
<accession>A0A371BYV7</accession>
<dbReference type="EMBL" id="KZ859097">
    <property type="protein sequence ID" value="RDW23267.1"/>
    <property type="molecule type" value="Genomic_DNA"/>
</dbReference>
<evidence type="ECO:0000313" key="2">
    <source>
        <dbReference type="Proteomes" id="UP000256601"/>
    </source>
</evidence>
<gene>
    <name evidence="1" type="ORF">B0I71DRAFT_14957</name>
</gene>
<name>A0A371BYV7_YARLL</name>
<sequence length="155" mass="16410">MSARRSRGFRLGNPSKVVVHCKRCIRSDMISPSLKIGLFRAEEHMARATLFSWVTKTQHSSPEGVGYLMSVVCVLSNDTKGDCRGNRHSTGGLSVLDTTLSPSSAYTCGGFGWGSCWDWVLGTTGGGTGTGAGAGSDGVTAIDISMSPIGLWYQK</sequence>